<feature type="compositionally biased region" description="Basic residues" evidence="1">
    <location>
        <begin position="61"/>
        <end position="73"/>
    </location>
</feature>
<proteinExistence type="predicted"/>
<evidence type="ECO:0000313" key="3">
    <source>
        <dbReference type="Proteomes" id="UP000263517"/>
    </source>
</evidence>
<name>A0A350P6F8_9ALTE</name>
<evidence type="ECO:0000313" key="2">
    <source>
        <dbReference type="EMBL" id="HAW76875.1"/>
    </source>
</evidence>
<organism evidence="2 3">
    <name type="scientific">Alteromonas australica</name>
    <dbReference type="NCBI Taxonomy" id="589873"/>
    <lineage>
        <taxon>Bacteria</taxon>
        <taxon>Pseudomonadati</taxon>
        <taxon>Pseudomonadota</taxon>
        <taxon>Gammaproteobacteria</taxon>
        <taxon>Alteromonadales</taxon>
        <taxon>Alteromonadaceae</taxon>
        <taxon>Alteromonas/Salinimonas group</taxon>
        <taxon>Alteromonas</taxon>
    </lineage>
</organism>
<evidence type="ECO:0000256" key="1">
    <source>
        <dbReference type="SAM" id="MobiDB-lite"/>
    </source>
</evidence>
<reference evidence="2 3" key="1">
    <citation type="journal article" date="2018" name="Nat. Biotechnol.">
        <title>A standardized bacterial taxonomy based on genome phylogeny substantially revises the tree of life.</title>
        <authorList>
            <person name="Parks D.H."/>
            <person name="Chuvochina M."/>
            <person name="Waite D.W."/>
            <person name="Rinke C."/>
            <person name="Skarshewski A."/>
            <person name="Chaumeil P.A."/>
            <person name="Hugenholtz P."/>
        </authorList>
    </citation>
    <scope>NUCLEOTIDE SEQUENCE [LARGE SCALE GENOMIC DNA]</scope>
    <source>
        <strain evidence="2">UBA11978</strain>
    </source>
</reference>
<dbReference type="EMBL" id="DNAN01000500">
    <property type="protein sequence ID" value="HAW76875.1"/>
    <property type="molecule type" value="Genomic_DNA"/>
</dbReference>
<comment type="caution">
    <text evidence="2">The sequence shown here is derived from an EMBL/GenBank/DDBJ whole genome shotgun (WGS) entry which is preliminary data.</text>
</comment>
<sequence>MVSKKRKRKKYTLPKEKRVKPRRSIPFYALFANSGLKDLRQRIFRQKKDIVLDPLGPIKQARLRRGRKQKQRDRKQIQDEFLAQTYGS</sequence>
<protein>
    <submittedName>
        <fullName evidence="2">Uncharacterized protein</fullName>
    </submittedName>
</protein>
<feature type="region of interest" description="Disordered" evidence="1">
    <location>
        <begin position="61"/>
        <end position="88"/>
    </location>
</feature>
<accession>A0A350P6F8</accession>
<dbReference type="Proteomes" id="UP000263517">
    <property type="component" value="Unassembled WGS sequence"/>
</dbReference>
<gene>
    <name evidence="2" type="ORF">DCW74_14220</name>
</gene>
<dbReference type="AlphaFoldDB" id="A0A350P6F8"/>